<keyword evidence="4" id="KW-0732">Signal</keyword>
<dbReference type="GO" id="GO:0020037">
    <property type="term" value="F:heme binding"/>
    <property type="evidence" value="ECO:0007669"/>
    <property type="project" value="InterPro"/>
</dbReference>
<dbReference type="EMBL" id="SIHI01000024">
    <property type="protein sequence ID" value="TWT47104.1"/>
    <property type="molecule type" value="Genomic_DNA"/>
</dbReference>
<sequence precursor="true">MRAFLTAARYACFVVLLCETSVLANDSDPKKAEDVFNQRIMPIFRSPEPSSCIQCHLSSVDLKEYILPSHEETFLSLRDQGLIDVETPTDSKILKLIQLGETDLDEGAKLIHEKLRQQEFEAFANWIEASCADTELVNRSPLSPSQLARPAKPDEVIRHTRRSSLAESFAKTVWTHRMRCFPCHTPFEIDESNPRHQAVIKKQREFAEKHPELVDRLDLFQRTPEQTIDELVRRSRQTEPGDYPMLNLEAPTKSLLVLKPMSKLPAKIGENELGPPSSSDPVSHYGGLKLHPNDQTYKAIIKWIDDYAQAVHGDYKIVSDLPQDLWIGTQQVVRLTNIPESWPVGETVQIFIHTWDEEHQMASDEPVAFTQGTVTPRHLVNGTLLVIAPRESASETTAPNPFTPGRFVVKVYRDQQGKIHDEPTLLLDETDLVGTTELDQPKWREGFRFAEQIDASLLK</sequence>
<name>A0A5C5W916_9PLAN</name>
<evidence type="ECO:0000256" key="1">
    <source>
        <dbReference type="ARBA" id="ARBA00022723"/>
    </source>
</evidence>
<protein>
    <recommendedName>
        <fullName evidence="5">Cytochrome c domain-containing protein</fullName>
    </recommendedName>
</protein>
<evidence type="ECO:0000313" key="6">
    <source>
        <dbReference type="EMBL" id="TWT47104.1"/>
    </source>
</evidence>
<keyword evidence="7" id="KW-1185">Reference proteome</keyword>
<accession>A0A5C5W916</accession>
<dbReference type="GO" id="GO:0046872">
    <property type="term" value="F:metal ion binding"/>
    <property type="evidence" value="ECO:0007669"/>
    <property type="project" value="UniProtKB-KW"/>
</dbReference>
<dbReference type="GO" id="GO:0009055">
    <property type="term" value="F:electron transfer activity"/>
    <property type="evidence" value="ECO:0007669"/>
    <property type="project" value="InterPro"/>
</dbReference>
<evidence type="ECO:0000256" key="2">
    <source>
        <dbReference type="ARBA" id="ARBA00023004"/>
    </source>
</evidence>
<evidence type="ECO:0000256" key="4">
    <source>
        <dbReference type="SAM" id="SignalP"/>
    </source>
</evidence>
<dbReference type="AlphaFoldDB" id="A0A5C5W916"/>
<evidence type="ECO:0000259" key="5">
    <source>
        <dbReference type="PROSITE" id="PS51007"/>
    </source>
</evidence>
<keyword evidence="1 3" id="KW-0479">Metal-binding</keyword>
<dbReference type="InterPro" id="IPR009056">
    <property type="entry name" value="Cyt_c-like_dom"/>
</dbReference>
<dbReference type="PROSITE" id="PS51007">
    <property type="entry name" value="CYTC"/>
    <property type="match status" value="1"/>
</dbReference>
<keyword evidence="2 3" id="KW-0408">Iron</keyword>
<comment type="caution">
    <text evidence="6">The sequence shown here is derived from an EMBL/GenBank/DDBJ whole genome shotgun (WGS) entry which is preliminary data.</text>
</comment>
<feature type="domain" description="Cytochrome c" evidence="5">
    <location>
        <begin position="27"/>
        <end position="131"/>
    </location>
</feature>
<evidence type="ECO:0000313" key="7">
    <source>
        <dbReference type="Proteomes" id="UP000317243"/>
    </source>
</evidence>
<dbReference type="OrthoDB" id="240048at2"/>
<organism evidence="6 7">
    <name type="scientific">Thalassoglobus neptunius</name>
    <dbReference type="NCBI Taxonomy" id="1938619"/>
    <lineage>
        <taxon>Bacteria</taxon>
        <taxon>Pseudomonadati</taxon>
        <taxon>Planctomycetota</taxon>
        <taxon>Planctomycetia</taxon>
        <taxon>Planctomycetales</taxon>
        <taxon>Planctomycetaceae</taxon>
        <taxon>Thalassoglobus</taxon>
    </lineage>
</organism>
<reference evidence="6 7" key="1">
    <citation type="submission" date="2019-02" db="EMBL/GenBank/DDBJ databases">
        <title>Deep-cultivation of Planctomycetes and their phenomic and genomic characterization uncovers novel biology.</title>
        <authorList>
            <person name="Wiegand S."/>
            <person name="Jogler M."/>
            <person name="Boedeker C."/>
            <person name="Pinto D."/>
            <person name="Vollmers J."/>
            <person name="Rivas-Marin E."/>
            <person name="Kohn T."/>
            <person name="Peeters S.H."/>
            <person name="Heuer A."/>
            <person name="Rast P."/>
            <person name="Oberbeckmann S."/>
            <person name="Bunk B."/>
            <person name="Jeske O."/>
            <person name="Meyerdierks A."/>
            <person name="Storesund J.E."/>
            <person name="Kallscheuer N."/>
            <person name="Luecker S."/>
            <person name="Lage O.M."/>
            <person name="Pohl T."/>
            <person name="Merkel B.J."/>
            <person name="Hornburger P."/>
            <person name="Mueller R.-W."/>
            <person name="Bruemmer F."/>
            <person name="Labrenz M."/>
            <person name="Spormann A.M."/>
            <person name="Op Den Camp H."/>
            <person name="Overmann J."/>
            <person name="Amann R."/>
            <person name="Jetten M.S.M."/>
            <person name="Mascher T."/>
            <person name="Medema M.H."/>
            <person name="Devos D.P."/>
            <person name="Kaster A.-K."/>
            <person name="Ovreas L."/>
            <person name="Rohde M."/>
            <person name="Galperin M.Y."/>
            <person name="Jogler C."/>
        </authorList>
    </citation>
    <scope>NUCLEOTIDE SEQUENCE [LARGE SCALE GENOMIC DNA]</scope>
    <source>
        <strain evidence="6 7">KOR42</strain>
    </source>
</reference>
<dbReference type="RefSeq" id="WP_146511600.1">
    <property type="nucleotide sequence ID" value="NZ_SIHI01000024.1"/>
</dbReference>
<evidence type="ECO:0000256" key="3">
    <source>
        <dbReference type="PROSITE-ProRule" id="PRU00433"/>
    </source>
</evidence>
<gene>
    <name evidence="6" type="ORF">KOR42_42180</name>
</gene>
<keyword evidence="3" id="KW-0349">Heme</keyword>
<proteinExistence type="predicted"/>
<dbReference type="Proteomes" id="UP000317243">
    <property type="component" value="Unassembled WGS sequence"/>
</dbReference>
<feature type="signal peptide" evidence="4">
    <location>
        <begin position="1"/>
        <end position="24"/>
    </location>
</feature>
<feature type="chain" id="PRO_5022723455" description="Cytochrome c domain-containing protein" evidence="4">
    <location>
        <begin position="25"/>
        <end position="459"/>
    </location>
</feature>